<reference evidence="2 3" key="1">
    <citation type="submission" date="2017-11" db="EMBL/GenBank/DDBJ databases">
        <title>Evolution of Phototrophy in the Chloroflexi Phylum Driven by Horizontal Gene Transfer.</title>
        <authorList>
            <person name="Ward L.M."/>
            <person name="Hemp J."/>
            <person name="Shih P.M."/>
            <person name="Mcglynn S.E."/>
            <person name="Fischer W."/>
        </authorList>
    </citation>
    <scope>NUCLEOTIDE SEQUENCE [LARGE SCALE GENOMIC DNA]</scope>
    <source>
        <strain evidence="2">CP1_1M</strain>
    </source>
</reference>
<gene>
    <name evidence="2" type="ORF">CUN50_05450</name>
</gene>
<dbReference type="SUPFAM" id="SSF53474">
    <property type="entry name" value="alpha/beta-Hydrolases"/>
    <property type="match status" value="1"/>
</dbReference>
<name>A0A2M8PX39_9CHLR</name>
<dbReference type="Gene3D" id="3.40.50.1820">
    <property type="entry name" value="alpha/beta hydrolase"/>
    <property type="match status" value="1"/>
</dbReference>
<accession>A0A2M8PX39</accession>
<feature type="domain" description="AB hydrolase-1" evidence="1">
    <location>
        <begin position="21"/>
        <end position="116"/>
    </location>
</feature>
<dbReference type="GO" id="GO:0016787">
    <property type="term" value="F:hydrolase activity"/>
    <property type="evidence" value="ECO:0007669"/>
    <property type="project" value="UniProtKB-KW"/>
</dbReference>
<sequence>MTSLVTDQGIIHYEAYGRGRPVILLHGWMESWSVWRQTIEALGKEFRTYALDFWGFGESVGTSYTVDTYVEMVNQFLDRLGIVKAPLIGHSMGGTVSLSTAMRYPEKIVKVAVIGSPIHGSSLNILLKLSGIPAIAALLFRMPPLLSFFTLIGGYLTTPRGGYQFYRQVRAEMSQVSMHSFFQSIGTLRRTDLRPHLSKVRPPTLGIYGKWDFIVHPNQAKELQKGVPHAKTLIYPDAGHLPMMDTPDRLIRDIREFLLAK</sequence>
<protein>
    <submittedName>
        <fullName evidence="2">Alpha/beta hydrolase</fullName>
    </submittedName>
</protein>
<comment type="caution">
    <text evidence="2">The sequence shown here is derived from an EMBL/GenBank/DDBJ whole genome shotgun (WGS) entry which is preliminary data.</text>
</comment>
<dbReference type="EMBL" id="PGTL01000034">
    <property type="protein sequence ID" value="PJF42089.1"/>
    <property type="molecule type" value="Genomic_DNA"/>
</dbReference>
<keyword evidence="2" id="KW-0378">Hydrolase</keyword>
<dbReference type="Proteomes" id="UP000228947">
    <property type="component" value="Unassembled WGS sequence"/>
</dbReference>
<proteinExistence type="predicted"/>
<dbReference type="PRINTS" id="PR00412">
    <property type="entry name" value="EPOXHYDRLASE"/>
</dbReference>
<organism evidence="2 3">
    <name type="scientific">Candidatus Thermofonsia Clade 1 bacterium</name>
    <dbReference type="NCBI Taxonomy" id="2364210"/>
    <lineage>
        <taxon>Bacteria</taxon>
        <taxon>Bacillati</taxon>
        <taxon>Chloroflexota</taxon>
        <taxon>Candidatus Thermofontia</taxon>
        <taxon>Candidatus Thermofonsia Clade 1</taxon>
    </lineage>
</organism>
<dbReference type="PANTHER" id="PTHR43798:SF33">
    <property type="entry name" value="HYDROLASE, PUTATIVE (AFU_ORTHOLOGUE AFUA_2G14860)-RELATED"/>
    <property type="match status" value="1"/>
</dbReference>
<dbReference type="PANTHER" id="PTHR43798">
    <property type="entry name" value="MONOACYLGLYCEROL LIPASE"/>
    <property type="match status" value="1"/>
</dbReference>
<dbReference type="PRINTS" id="PR00111">
    <property type="entry name" value="ABHYDROLASE"/>
</dbReference>
<evidence type="ECO:0000259" key="1">
    <source>
        <dbReference type="Pfam" id="PF00561"/>
    </source>
</evidence>
<evidence type="ECO:0000313" key="3">
    <source>
        <dbReference type="Proteomes" id="UP000228947"/>
    </source>
</evidence>
<dbReference type="InterPro" id="IPR050266">
    <property type="entry name" value="AB_hydrolase_sf"/>
</dbReference>
<dbReference type="GO" id="GO:0016020">
    <property type="term" value="C:membrane"/>
    <property type="evidence" value="ECO:0007669"/>
    <property type="project" value="TreeGrafter"/>
</dbReference>
<dbReference type="AlphaFoldDB" id="A0A2M8PX39"/>
<dbReference type="InterPro" id="IPR000639">
    <property type="entry name" value="Epox_hydrolase-like"/>
</dbReference>
<dbReference type="InterPro" id="IPR000073">
    <property type="entry name" value="AB_hydrolase_1"/>
</dbReference>
<dbReference type="Pfam" id="PF00561">
    <property type="entry name" value="Abhydrolase_1"/>
    <property type="match status" value="1"/>
</dbReference>
<evidence type="ECO:0000313" key="2">
    <source>
        <dbReference type="EMBL" id="PJF42089.1"/>
    </source>
</evidence>
<dbReference type="InterPro" id="IPR029058">
    <property type="entry name" value="AB_hydrolase_fold"/>
</dbReference>